<evidence type="ECO:0000256" key="6">
    <source>
        <dbReference type="ARBA" id="ARBA00022801"/>
    </source>
</evidence>
<dbReference type="GO" id="GO:0004643">
    <property type="term" value="F:phosphoribosylaminoimidazolecarboxamide formyltransferase activity"/>
    <property type="evidence" value="ECO:0007669"/>
    <property type="project" value="UniProtKB-UniRule"/>
</dbReference>
<dbReference type="InterPro" id="IPR002695">
    <property type="entry name" value="PurH-like"/>
</dbReference>
<evidence type="ECO:0000256" key="7">
    <source>
        <dbReference type="ARBA" id="ARBA00023268"/>
    </source>
</evidence>
<dbReference type="EC" id="3.5.4.10" evidence="10"/>
<keyword evidence="4 10" id="KW-0808">Transferase</keyword>
<comment type="pathway">
    <text evidence="1 10">Purine metabolism; IMP biosynthesis via de novo pathway; IMP from 5-formamido-1-(5-phospho-D-ribosyl)imidazole-4-carboxamide: step 1/1.</text>
</comment>
<evidence type="ECO:0000256" key="2">
    <source>
        <dbReference type="ARBA" id="ARBA00004954"/>
    </source>
</evidence>
<evidence type="ECO:0000256" key="10">
    <source>
        <dbReference type="HAMAP-Rule" id="MF_00139"/>
    </source>
</evidence>
<dbReference type="InterPro" id="IPR024051">
    <property type="entry name" value="AICAR_Tfase_dup_dom_sf"/>
</dbReference>
<dbReference type="InterPro" id="IPR011607">
    <property type="entry name" value="MGS-like_dom"/>
</dbReference>
<dbReference type="SUPFAM" id="SSF52335">
    <property type="entry name" value="Methylglyoxal synthase-like"/>
    <property type="match status" value="1"/>
</dbReference>
<dbReference type="Gene3D" id="3.40.50.1380">
    <property type="entry name" value="Methylglyoxal synthase-like domain"/>
    <property type="match status" value="1"/>
</dbReference>
<evidence type="ECO:0000313" key="12">
    <source>
        <dbReference type="EMBL" id="SKA03590.1"/>
    </source>
</evidence>
<sequence length="532" mass="56119">MTPANQTGALPANPVKIRRALLSVSDKAGLLELAHALAARGVELLSTGGTAKALREAGLEVRDVSDVTRFPEMMDGRVKTLHPMVHGGLLGRAGTDDAVMAEHGIEPIDLLVLNLYPFESVSADPDSTMEQVIENIDIGGPAMLRSAAKNFARVAVATEPSQYEALIAELETGNGALSAATRFSLAVAAFNRVASYDACISNHLSAISADGSRGLFPAQSNSNFVKVMDLRYGENPHQAGAFYRDLYPVPGTLATFTQLQGKELSFNNLADADAAWECVRQFESPACVIVKHANPCGVATAAGCGDAYEAAYATDPTSAFGGIIAFNGALDAATAKTILDRQFVEVLIAPDYEPAALEVARKKANVRVLRIPHGEGRNNFDVKRVGSGLLMQTSDIREVGRDELKVVTKAAPSDAQLGDLLFAWRVAKYVKSNAIVYARDNRSIGIGAGQMSRVVSAKIAGLKAEEAGLAVAGAVMASDAFFPFRDGIDAAAAAGIKAVIQPGGSMRDNEVIAAADEHGLAMVFTGVRHFRH</sequence>
<dbReference type="GO" id="GO:0006189">
    <property type="term" value="P:'de novo' IMP biosynthetic process"/>
    <property type="evidence" value="ECO:0007669"/>
    <property type="project" value="UniProtKB-UniRule"/>
</dbReference>
<dbReference type="InterPro" id="IPR036914">
    <property type="entry name" value="MGS-like_dom_sf"/>
</dbReference>
<dbReference type="EC" id="2.1.2.3" evidence="10"/>
<keyword evidence="6 10" id="KW-0378">Hydrolase</keyword>
<dbReference type="SUPFAM" id="SSF53927">
    <property type="entry name" value="Cytidine deaminase-like"/>
    <property type="match status" value="1"/>
</dbReference>
<dbReference type="PROSITE" id="PS51855">
    <property type="entry name" value="MGS"/>
    <property type="match status" value="1"/>
</dbReference>
<dbReference type="NCBIfam" id="NF002049">
    <property type="entry name" value="PRK00881.1"/>
    <property type="match status" value="1"/>
</dbReference>
<dbReference type="UniPathway" id="UPA00074">
    <property type="reaction ID" value="UER00133"/>
</dbReference>
<dbReference type="STRING" id="1122188.SAMN02745674_01637"/>
<evidence type="ECO:0000259" key="11">
    <source>
        <dbReference type="PROSITE" id="PS51855"/>
    </source>
</evidence>
<organism evidence="12 13">
    <name type="scientific">Lysobacter spongiicola DSM 21749</name>
    <dbReference type="NCBI Taxonomy" id="1122188"/>
    <lineage>
        <taxon>Bacteria</taxon>
        <taxon>Pseudomonadati</taxon>
        <taxon>Pseudomonadota</taxon>
        <taxon>Gammaproteobacteria</taxon>
        <taxon>Lysobacterales</taxon>
        <taxon>Lysobacteraceae</taxon>
        <taxon>Novilysobacter</taxon>
    </lineage>
</organism>
<dbReference type="FunFam" id="3.40.140.20:FF:000002">
    <property type="entry name" value="Bifunctional purine biosynthesis protein PurH"/>
    <property type="match status" value="1"/>
</dbReference>
<accession>A0A1T4QIG9</accession>
<dbReference type="Gene3D" id="3.40.140.20">
    <property type="match status" value="2"/>
</dbReference>
<evidence type="ECO:0000256" key="8">
    <source>
        <dbReference type="ARBA" id="ARBA00050488"/>
    </source>
</evidence>
<dbReference type="GO" id="GO:0003937">
    <property type="term" value="F:IMP cyclohydrolase activity"/>
    <property type="evidence" value="ECO:0007669"/>
    <property type="project" value="UniProtKB-UniRule"/>
</dbReference>
<evidence type="ECO:0000256" key="3">
    <source>
        <dbReference type="ARBA" id="ARBA00007667"/>
    </source>
</evidence>
<dbReference type="AlphaFoldDB" id="A0A1T4QIG9"/>
<evidence type="ECO:0000256" key="9">
    <source>
        <dbReference type="ARBA" id="ARBA00050687"/>
    </source>
</evidence>
<gene>
    <name evidence="10" type="primary">purH</name>
    <name evidence="12" type="ORF">SAMN02745674_01637</name>
</gene>
<dbReference type="PANTHER" id="PTHR11692">
    <property type="entry name" value="BIFUNCTIONAL PURINE BIOSYNTHESIS PROTEIN PURH"/>
    <property type="match status" value="1"/>
</dbReference>
<dbReference type="EMBL" id="FUXP01000005">
    <property type="protein sequence ID" value="SKA03590.1"/>
    <property type="molecule type" value="Genomic_DNA"/>
</dbReference>
<evidence type="ECO:0000256" key="1">
    <source>
        <dbReference type="ARBA" id="ARBA00004844"/>
    </source>
</evidence>
<dbReference type="NCBIfam" id="TIGR00355">
    <property type="entry name" value="purH"/>
    <property type="match status" value="1"/>
</dbReference>
<dbReference type="PIRSF" id="PIRSF000414">
    <property type="entry name" value="AICARFT_IMPCHas"/>
    <property type="match status" value="1"/>
</dbReference>
<dbReference type="Pfam" id="PF01808">
    <property type="entry name" value="AICARFT_IMPCHas"/>
    <property type="match status" value="1"/>
</dbReference>
<evidence type="ECO:0000256" key="5">
    <source>
        <dbReference type="ARBA" id="ARBA00022755"/>
    </source>
</evidence>
<dbReference type="Pfam" id="PF02142">
    <property type="entry name" value="MGS"/>
    <property type="match status" value="1"/>
</dbReference>
<dbReference type="SMART" id="SM00851">
    <property type="entry name" value="MGS"/>
    <property type="match status" value="1"/>
</dbReference>
<comment type="catalytic activity">
    <reaction evidence="8 10">
        <text>(6R)-10-formyltetrahydrofolate + 5-amino-1-(5-phospho-beta-D-ribosyl)imidazole-4-carboxamide = 5-formamido-1-(5-phospho-D-ribosyl)imidazole-4-carboxamide + (6S)-5,6,7,8-tetrahydrofolate</text>
        <dbReference type="Rhea" id="RHEA:22192"/>
        <dbReference type="ChEBI" id="CHEBI:57453"/>
        <dbReference type="ChEBI" id="CHEBI:58467"/>
        <dbReference type="ChEBI" id="CHEBI:58475"/>
        <dbReference type="ChEBI" id="CHEBI:195366"/>
        <dbReference type="EC" id="2.1.2.3"/>
    </reaction>
</comment>
<dbReference type="PANTHER" id="PTHR11692:SF0">
    <property type="entry name" value="BIFUNCTIONAL PURINE BIOSYNTHESIS PROTEIN ATIC"/>
    <property type="match status" value="1"/>
</dbReference>
<proteinExistence type="inferred from homology"/>
<feature type="domain" description="MGS-like" evidence="11">
    <location>
        <begin position="8"/>
        <end position="158"/>
    </location>
</feature>
<keyword evidence="5 10" id="KW-0658">Purine biosynthesis</keyword>
<keyword evidence="7 10" id="KW-0511">Multifunctional enzyme</keyword>
<keyword evidence="13" id="KW-1185">Reference proteome</keyword>
<comment type="domain">
    <text evidence="10">The IMP cyclohydrolase activity resides in the N-terminal region.</text>
</comment>
<dbReference type="CDD" id="cd01421">
    <property type="entry name" value="IMPCH"/>
    <property type="match status" value="1"/>
</dbReference>
<dbReference type="Proteomes" id="UP000190061">
    <property type="component" value="Unassembled WGS sequence"/>
</dbReference>
<dbReference type="InterPro" id="IPR016193">
    <property type="entry name" value="Cytidine_deaminase-like"/>
</dbReference>
<name>A0A1T4QIG9_9GAMM</name>
<comment type="catalytic activity">
    <reaction evidence="9 10">
        <text>IMP + H2O = 5-formamido-1-(5-phospho-D-ribosyl)imidazole-4-carboxamide</text>
        <dbReference type="Rhea" id="RHEA:18445"/>
        <dbReference type="ChEBI" id="CHEBI:15377"/>
        <dbReference type="ChEBI" id="CHEBI:58053"/>
        <dbReference type="ChEBI" id="CHEBI:58467"/>
        <dbReference type="EC" id="3.5.4.10"/>
    </reaction>
</comment>
<comment type="pathway">
    <text evidence="2 10">Purine metabolism; IMP biosynthesis via de novo pathway; 5-formamido-1-(5-phospho-D-ribosyl)imidazole-4-carboxamide from 5-amino-1-(5-phospho-D-ribosyl)imidazole-4-carboxamide (10-formyl THF route): step 1/1.</text>
</comment>
<reference evidence="12 13" key="1">
    <citation type="submission" date="2017-02" db="EMBL/GenBank/DDBJ databases">
        <authorList>
            <person name="Peterson S.W."/>
        </authorList>
    </citation>
    <scope>NUCLEOTIDE SEQUENCE [LARGE SCALE GENOMIC DNA]</scope>
    <source>
        <strain evidence="12 13">DSM 21749</strain>
    </source>
</reference>
<dbReference type="FunFam" id="3.40.140.20:FF:000001">
    <property type="entry name" value="Bifunctional purine biosynthesis protein PurH"/>
    <property type="match status" value="1"/>
</dbReference>
<dbReference type="FunFam" id="3.40.50.1380:FF:000001">
    <property type="entry name" value="Bifunctional purine biosynthesis protein PurH"/>
    <property type="match status" value="1"/>
</dbReference>
<evidence type="ECO:0000256" key="4">
    <source>
        <dbReference type="ARBA" id="ARBA00022679"/>
    </source>
</evidence>
<dbReference type="RefSeq" id="WP_425478041.1">
    <property type="nucleotide sequence ID" value="NZ_FUXP01000005.1"/>
</dbReference>
<comment type="similarity">
    <text evidence="3 10">Belongs to the PurH family.</text>
</comment>
<evidence type="ECO:0000313" key="13">
    <source>
        <dbReference type="Proteomes" id="UP000190061"/>
    </source>
</evidence>
<dbReference type="HAMAP" id="MF_00139">
    <property type="entry name" value="PurH"/>
    <property type="match status" value="1"/>
</dbReference>
<dbReference type="SMART" id="SM00798">
    <property type="entry name" value="AICARFT_IMPCHas"/>
    <property type="match status" value="1"/>
</dbReference>
<dbReference type="GO" id="GO:0005829">
    <property type="term" value="C:cytosol"/>
    <property type="evidence" value="ECO:0007669"/>
    <property type="project" value="TreeGrafter"/>
</dbReference>
<protein>
    <recommendedName>
        <fullName evidence="10">Bifunctional purine biosynthesis protein PurH</fullName>
    </recommendedName>
    <domain>
        <recommendedName>
            <fullName evidence="10">Phosphoribosylaminoimidazolecarboxamide formyltransferase</fullName>
            <ecNumber evidence="10">2.1.2.3</ecNumber>
        </recommendedName>
        <alternativeName>
            <fullName evidence="10">AICAR transformylase</fullName>
        </alternativeName>
    </domain>
    <domain>
        <recommendedName>
            <fullName evidence="10">IMP cyclohydrolase</fullName>
            <ecNumber evidence="10">3.5.4.10</ecNumber>
        </recommendedName>
        <alternativeName>
            <fullName evidence="10">ATIC</fullName>
        </alternativeName>
        <alternativeName>
            <fullName evidence="10">IMP synthase</fullName>
        </alternativeName>
        <alternativeName>
            <fullName evidence="10">Inosinicase</fullName>
        </alternativeName>
    </domain>
</protein>